<accession>A0A1H7T3W7</accession>
<sequence>MSIVAPLQPRWSPAALITCCVLAILLLGSWLFAPSRELWTLADEQAFYLLNAPLAHSPAWAWVWAIGSVRITDLAVAVLMLALIIRGDLFFSASQVRLAFLMLLVSLVGLLLLRTGFNQVVKALDWQHAGPSLVLSEVVRMSELFPGWDEYGLKDASKRSFPGDHASVLMLWGLFLASVARWPGRLAILALVVVFMLPRLVAGAHWLSDNMVGGLFIALLSYALCLATPLAFNAASWLDAKLQPLVSFFSRWPVIGSWAVLKPAQS</sequence>
<keyword evidence="4" id="KW-1185">Reference proteome</keyword>
<feature type="transmembrane region" description="Helical" evidence="1">
    <location>
        <begin position="161"/>
        <end position="179"/>
    </location>
</feature>
<reference evidence="3 4" key="1">
    <citation type="submission" date="2016-10" db="EMBL/GenBank/DDBJ databases">
        <authorList>
            <person name="de Groot N.N."/>
        </authorList>
    </citation>
    <scope>NUCLEOTIDE SEQUENCE [LARGE SCALE GENOMIC DNA]</scope>
    <source>
        <strain evidence="3 4">JCM 19513</strain>
    </source>
</reference>
<keyword evidence="1" id="KW-0812">Transmembrane</keyword>
<name>A0A1H7T3W7_9GAMM</name>
<feature type="transmembrane region" description="Helical" evidence="1">
    <location>
        <begin position="213"/>
        <end position="232"/>
    </location>
</feature>
<dbReference type="Gene3D" id="1.20.144.10">
    <property type="entry name" value="Phosphatidic acid phosphatase type 2/haloperoxidase"/>
    <property type="match status" value="1"/>
</dbReference>
<feature type="transmembrane region" description="Helical" evidence="1">
    <location>
        <begin position="12"/>
        <end position="33"/>
    </location>
</feature>
<protein>
    <submittedName>
        <fullName evidence="3">PAP2 superfamily protein</fullName>
    </submittedName>
</protein>
<organism evidence="3 4">
    <name type="scientific">Atopomonas hussainii</name>
    <dbReference type="NCBI Taxonomy" id="1429083"/>
    <lineage>
        <taxon>Bacteria</taxon>
        <taxon>Pseudomonadati</taxon>
        <taxon>Pseudomonadota</taxon>
        <taxon>Gammaproteobacteria</taxon>
        <taxon>Pseudomonadales</taxon>
        <taxon>Pseudomonadaceae</taxon>
        <taxon>Atopomonas</taxon>
    </lineage>
</organism>
<dbReference type="EMBL" id="FOAS01000022">
    <property type="protein sequence ID" value="SEL78487.1"/>
    <property type="molecule type" value="Genomic_DNA"/>
</dbReference>
<dbReference type="SUPFAM" id="SSF48317">
    <property type="entry name" value="Acid phosphatase/Vanadium-dependent haloperoxidase"/>
    <property type="match status" value="1"/>
</dbReference>
<evidence type="ECO:0000259" key="2">
    <source>
        <dbReference type="SMART" id="SM00014"/>
    </source>
</evidence>
<dbReference type="RefSeq" id="WP_074870609.1">
    <property type="nucleotide sequence ID" value="NZ_FOAS01000022.1"/>
</dbReference>
<dbReference type="Proteomes" id="UP000185766">
    <property type="component" value="Unassembled WGS sequence"/>
</dbReference>
<keyword evidence="1" id="KW-0472">Membrane</keyword>
<dbReference type="InterPro" id="IPR000326">
    <property type="entry name" value="PAP2/HPO"/>
</dbReference>
<evidence type="ECO:0000313" key="4">
    <source>
        <dbReference type="Proteomes" id="UP000185766"/>
    </source>
</evidence>
<evidence type="ECO:0000313" key="3">
    <source>
        <dbReference type="EMBL" id="SEL78487.1"/>
    </source>
</evidence>
<dbReference type="Pfam" id="PF01569">
    <property type="entry name" value="PAP2"/>
    <property type="match status" value="1"/>
</dbReference>
<gene>
    <name evidence="3" type="ORF">SAMN05216214_1225</name>
</gene>
<keyword evidence="1" id="KW-1133">Transmembrane helix</keyword>
<dbReference type="SMART" id="SM00014">
    <property type="entry name" value="acidPPc"/>
    <property type="match status" value="1"/>
</dbReference>
<feature type="domain" description="Phosphatidic acid phosphatase type 2/haloperoxidase" evidence="2">
    <location>
        <begin position="103"/>
        <end position="226"/>
    </location>
</feature>
<evidence type="ECO:0000256" key="1">
    <source>
        <dbReference type="SAM" id="Phobius"/>
    </source>
</evidence>
<dbReference type="STRING" id="1429083.GCA_001885685_02235"/>
<dbReference type="AlphaFoldDB" id="A0A1H7T3W7"/>
<feature type="transmembrane region" description="Helical" evidence="1">
    <location>
        <begin position="96"/>
        <end position="117"/>
    </location>
</feature>
<feature type="transmembrane region" description="Helical" evidence="1">
    <location>
        <begin position="186"/>
        <end position="207"/>
    </location>
</feature>
<proteinExistence type="predicted"/>
<dbReference type="InterPro" id="IPR036938">
    <property type="entry name" value="PAP2/HPO_sf"/>
</dbReference>
<dbReference type="CDD" id="cd01610">
    <property type="entry name" value="PAP2_like"/>
    <property type="match status" value="1"/>
</dbReference>
<feature type="transmembrane region" description="Helical" evidence="1">
    <location>
        <begin position="59"/>
        <end position="84"/>
    </location>
</feature>